<organism evidence="2 3">
    <name type="scientific">Priapulus caudatus</name>
    <name type="common">Priapulid worm</name>
    <dbReference type="NCBI Taxonomy" id="37621"/>
    <lineage>
        <taxon>Eukaryota</taxon>
        <taxon>Metazoa</taxon>
        <taxon>Ecdysozoa</taxon>
        <taxon>Scalidophora</taxon>
        <taxon>Priapulida</taxon>
        <taxon>Priapulimorpha</taxon>
        <taxon>Priapulimorphida</taxon>
        <taxon>Priapulidae</taxon>
        <taxon>Priapulus</taxon>
    </lineage>
</organism>
<gene>
    <name evidence="3" type="primary">LOC106810609</name>
</gene>
<dbReference type="Proteomes" id="UP000695022">
    <property type="component" value="Unplaced"/>
</dbReference>
<accession>A0ABM1EBD0</accession>
<evidence type="ECO:0000313" key="3">
    <source>
        <dbReference type="RefSeq" id="XP_014669501.1"/>
    </source>
</evidence>
<feature type="chain" id="PRO_5046371686" evidence="1">
    <location>
        <begin position="22"/>
        <end position="145"/>
    </location>
</feature>
<name>A0ABM1EBD0_PRICU</name>
<dbReference type="GeneID" id="106810609"/>
<dbReference type="RefSeq" id="XP_014669501.1">
    <property type="nucleotide sequence ID" value="XM_014814015.1"/>
</dbReference>
<evidence type="ECO:0000256" key="1">
    <source>
        <dbReference type="SAM" id="SignalP"/>
    </source>
</evidence>
<keyword evidence="2" id="KW-1185">Reference proteome</keyword>
<sequence>MNSFTVFAILVHAVLVVTVYGQYGGYDDDGSGVSKWNKKGHGDDYYHYNHNQKHNSYGAKADYGGKGEIHLNGKKSKNWGKGKFHFSKGKGTYNYDNYHKDKGGQKKYYDNGYKAHYGGKGNFYGKGAYNSWNKHADMHYNKYFH</sequence>
<protein>
    <submittedName>
        <fullName evidence="3">Uncharacterized protein LOC106810609</fullName>
    </submittedName>
</protein>
<feature type="signal peptide" evidence="1">
    <location>
        <begin position="1"/>
        <end position="21"/>
    </location>
</feature>
<proteinExistence type="predicted"/>
<keyword evidence="1" id="KW-0732">Signal</keyword>
<evidence type="ECO:0000313" key="2">
    <source>
        <dbReference type="Proteomes" id="UP000695022"/>
    </source>
</evidence>
<reference evidence="3" key="1">
    <citation type="submission" date="2025-08" db="UniProtKB">
        <authorList>
            <consortium name="RefSeq"/>
        </authorList>
    </citation>
    <scope>IDENTIFICATION</scope>
</reference>